<keyword evidence="6 7" id="KW-0472">Membrane</keyword>
<keyword evidence="5 7" id="KW-1133">Transmembrane helix</keyword>
<dbReference type="EMBL" id="AYSJ01000004">
    <property type="protein sequence ID" value="ETS32419.1"/>
    <property type="molecule type" value="Genomic_DNA"/>
</dbReference>
<proteinExistence type="inferred from homology"/>
<comment type="pathway">
    <text evidence="7">Protein modification; lipoprotein biosynthesis (diacylglyceryl transfer).</text>
</comment>
<dbReference type="GO" id="GO:0042158">
    <property type="term" value="P:lipoprotein biosynthetic process"/>
    <property type="evidence" value="ECO:0007669"/>
    <property type="project" value="UniProtKB-UniRule"/>
</dbReference>
<feature type="transmembrane region" description="Helical" evidence="7">
    <location>
        <begin position="96"/>
        <end position="116"/>
    </location>
</feature>
<keyword evidence="8" id="KW-0449">Lipoprotein</keyword>
<dbReference type="PANTHER" id="PTHR30589">
    <property type="entry name" value="PROLIPOPROTEIN DIACYLGLYCERYL TRANSFERASE"/>
    <property type="match status" value="1"/>
</dbReference>
<evidence type="ECO:0000256" key="1">
    <source>
        <dbReference type="ARBA" id="ARBA00007150"/>
    </source>
</evidence>
<comment type="subcellular location">
    <subcellularLocation>
        <location evidence="7">Cell membrane</location>
        <topology evidence="7">Multi-pass membrane protein</topology>
    </subcellularLocation>
</comment>
<evidence type="ECO:0000256" key="5">
    <source>
        <dbReference type="ARBA" id="ARBA00022989"/>
    </source>
</evidence>
<keyword evidence="2 7" id="KW-1003">Cell membrane</keyword>
<evidence type="ECO:0000313" key="9">
    <source>
        <dbReference type="Proteomes" id="UP000018957"/>
    </source>
</evidence>
<comment type="function">
    <text evidence="7">Catalyzes the transfer of the diacylglyceryl group from phosphatidylglycerol to the sulfhydryl group of the N-terminal cysteine of a prolipoprotein, the first step in the formation of mature lipoproteins.</text>
</comment>
<keyword evidence="3 7" id="KW-0808">Transferase</keyword>
<comment type="catalytic activity">
    <reaction evidence="7">
        <text>L-cysteinyl-[prolipoprotein] + a 1,2-diacyl-sn-glycero-3-phospho-(1'-sn-glycerol) = an S-1,2-diacyl-sn-glyceryl-L-cysteinyl-[prolipoprotein] + sn-glycerol 1-phosphate + H(+)</text>
        <dbReference type="Rhea" id="RHEA:56712"/>
        <dbReference type="Rhea" id="RHEA-COMP:14679"/>
        <dbReference type="Rhea" id="RHEA-COMP:14680"/>
        <dbReference type="ChEBI" id="CHEBI:15378"/>
        <dbReference type="ChEBI" id="CHEBI:29950"/>
        <dbReference type="ChEBI" id="CHEBI:57685"/>
        <dbReference type="ChEBI" id="CHEBI:64716"/>
        <dbReference type="ChEBI" id="CHEBI:140658"/>
        <dbReference type="EC" id="2.5.1.145"/>
    </reaction>
</comment>
<comment type="similarity">
    <text evidence="1 7">Belongs to the Lgt family.</text>
</comment>
<evidence type="ECO:0000256" key="2">
    <source>
        <dbReference type="ARBA" id="ARBA00022475"/>
    </source>
</evidence>
<dbReference type="InterPro" id="IPR001640">
    <property type="entry name" value="Lgt"/>
</dbReference>
<feature type="binding site" evidence="7">
    <location>
        <position position="179"/>
    </location>
    <ligand>
        <name>a 1,2-diacyl-sn-glycero-3-phospho-(1'-sn-glycerol)</name>
        <dbReference type="ChEBI" id="CHEBI:64716"/>
    </ligand>
</feature>
<dbReference type="Proteomes" id="UP000018957">
    <property type="component" value="Unassembled WGS sequence"/>
</dbReference>
<dbReference type="Pfam" id="PF01790">
    <property type="entry name" value="LGT"/>
    <property type="match status" value="1"/>
</dbReference>
<name>W3VBH3_9GAMM</name>
<feature type="transmembrane region" description="Helical" evidence="7">
    <location>
        <begin position="59"/>
        <end position="76"/>
    </location>
</feature>
<evidence type="ECO:0000256" key="4">
    <source>
        <dbReference type="ARBA" id="ARBA00022692"/>
    </source>
</evidence>
<feature type="transmembrane region" description="Helical" evidence="7">
    <location>
        <begin position="261"/>
        <end position="278"/>
    </location>
</feature>
<dbReference type="GO" id="GO:0005886">
    <property type="term" value="C:plasma membrane"/>
    <property type="evidence" value="ECO:0007669"/>
    <property type="project" value="UniProtKB-SubCell"/>
</dbReference>
<dbReference type="AlphaFoldDB" id="W3VBH3"/>
<keyword evidence="9" id="KW-1185">Reference proteome</keyword>
<feature type="transmembrane region" description="Helical" evidence="7">
    <location>
        <begin position="160"/>
        <end position="180"/>
    </location>
</feature>
<evidence type="ECO:0000313" key="8">
    <source>
        <dbReference type="EMBL" id="ETS32419.1"/>
    </source>
</evidence>
<dbReference type="PATRIC" id="fig|1004151.3.peg.1065"/>
<feature type="transmembrane region" description="Helical" evidence="7">
    <location>
        <begin position="298"/>
        <end position="316"/>
    </location>
</feature>
<protein>
    <recommendedName>
        <fullName evidence="7">Phosphatidylglycerol--prolipoprotein diacylglyceryl transferase</fullName>
        <ecNumber evidence="7">2.5.1.145</ecNumber>
    </recommendedName>
</protein>
<dbReference type="PROSITE" id="PS01311">
    <property type="entry name" value="LGT"/>
    <property type="match status" value="1"/>
</dbReference>
<dbReference type="GO" id="GO:0008961">
    <property type="term" value="F:phosphatidylglycerol-prolipoprotein diacylglyceryl transferase activity"/>
    <property type="evidence" value="ECO:0007669"/>
    <property type="project" value="UniProtKB-UniRule"/>
</dbReference>
<evidence type="ECO:0000256" key="7">
    <source>
        <dbReference type="HAMAP-Rule" id="MF_01147"/>
    </source>
</evidence>
<comment type="caution">
    <text evidence="8">The sequence shown here is derived from an EMBL/GenBank/DDBJ whole genome shotgun (WGS) entry which is preliminary data.</text>
</comment>
<sequence>MGLAVWSEAEFNPFNGLCYDPQSFALGFILNIKWGTMSNSYLAFPNIDPVIFSIGPISLHWYGFMYLVGFVFAMWLATRRAAKPNSGWAKNEVENLLYAGFVGVFVGGRLGYVLFYNLPAFLDNPLYLFKVWDGGMSFHGGLVGVICAMWLFGRRTKRHFLQVADFIAPLVPFGLGMGRIGNFINGELWGRVTLDTPWAMLFPSSRSEDIALAATDPSLLSILEQYGVLPRHPSQLYEMALEGIVLFIILNLYIRKPRPMGSVSGLFLIGYGVFRIIVEFFRQPDAQLGLFDGISMGQILSVPMILAGVLMMIWAYKHQGNKVQEVK</sequence>
<dbReference type="HAMAP" id="MF_01147">
    <property type="entry name" value="Lgt"/>
    <property type="match status" value="1"/>
</dbReference>
<accession>W3VBH3</accession>
<feature type="transmembrane region" description="Helical" evidence="7">
    <location>
        <begin position="236"/>
        <end position="254"/>
    </location>
</feature>
<dbReference type="NCBIfam" id="TIGR00544">
    <property type="entry name" value="lgt"/>
    <property type="match status" value="1"/>
</dbReference>
<gene>
    <name evidence="7" type="primary">lgt</name>
    <name evidence="8" type="ORF">PTE_01044</name>
</gene>
<dbReference type="UniPathway" id="UPA00664"/>
<organism evidence="8 9">
    <name type="scientific">Photorhabdus khanii NC19</name>
    <dbReference type="NCBI Taxonomy" id="1004151"/>
    <lineage>
        <taxon>Bacteria</taxon>
        <taxon>Pseudomonadati</taxon>
        <taxon>Pseudomonadota</taxon>
        <taxon>Gammaproteobacteria</taxon>
        <taxon>Enterobacterales</taxon>
        <taxon>Morganellaceae</taxon>
        <taxon>Photorhabdus</taxon>
    </lineage>
</organism>
<keyword evidence="4 7" id="KW-0812">Transmembrane</keyword>
<evidence type="ECO:0000256" key="6">
    <source>
        <dbReference type="ARBA" id="ARBA00023136"/>
    </source>
</evidence>
<dbReference type="PANTHER" id="PTHR30589:SF0">
    <property type="entry name" value="PHOSPHATIDYLGLYCEROL--PROLIPOPROTEIN DIACYLGLYCERYL TRANSFERASE"/>
    <property type="match status" value="1"/>
</dbReference>
<dbReference type="EC" id="2.5.1.145" evidence="7"/>
<feature type="transmembrane region" description="Helical" evidence="7">
    <location>
        <begin position="136"/>
        <end position="153"/>
    </location>
</feature>
<reference evidence="8 9" key="1">
    <citation type="submission" date="2013-11" db="EMBL/GenBank/DDBJ databases">
        <title>Elucidation of the Photorhabdus temperata genome and generation of transposon mutant library to identify motility mutants.</title>
        <authorList>
            <person name="Hurst S.G.IV."/>
            <person name="Micheals B."/>
            <person name="Abebe-Akele F."/>
            <person name="Rowedder H."/>
            <person name="Bullock H."/>
            <person name="Jackobeck R."/>
            <person name="Janicki E."/>
            <person name="Tisa L.S."/>
        </authorList>
    </citation>
    <scope>NUCLEOTIDE SEQUENCE [LARGE SCALE GENOMIC DNA]</scope>
    <source>
        <strain evidence="8 9">NC19</strain>
    </source>
</reference>
<evidence type="ECO:0000256" key="3">
    <source>
        <dbReference type="ARBA" id="ARBA00022679"/>
    </source>
</evidence>